<name>A0A2V3TYK5_9HYPH</name>
<evidence type="ECO:0000313" key="2">
    <source>
        <dbReference type="Proteomes" id="UP000248021"/>
    </source>
</evidence>
<dbReference type="EMBL" id="QJJK01000011">
    <property type="protein sequence ID" value="PXW54648.1"/>
    <property type="molecule type" value="Genomic_DNA"/>
</dbReference>
<dbReference type="Proteomes" id="UP000248021">
    <property type="component" value="Unassembled WGS sequence"/>
</dbReference>
<organism evidence="1 2">
    <name type="scientific">Chelatococcus asaccharovorans</name>
    <dbReference type="NCBI Taxonomy" id="28210"/>
    <lineage>
        <taxon>Bacteria</taxon>
        <taxon>Pseudomonadati</taxon>
        <taxon>Pseudomonadota</taxon>
        <taxon>Alphaproteobacteria</taxon>
        <taxon>Hyphomicrobiales</taxon>
        <taxon>Chelatococcaceae</taxon>
        <taxon>Chelatococcus</taxon>
    </lineage>
</organism>
<protein>
    <recommendedName>
        <fullName evidence="3">MerR-like DNA binding protein</fullName>
    </recommendedName>
</protein>
<dbReference type="AlphaFoldDB" id="A0A2V3TYK5"/>
<gene>
    <name evidence="1" type="ORF">C7450_111180</name>
</gene>
<evidence type="ECO:0008006" key="3">
    <source>
        <dbReference type="Google" id="ProtNLM"/>
    </source>
</evidence>
<reference evidence="1 2" key="1">
    <citation type="submission" date="2018-05" db="EMBL/GenBank/DDBJ databases">
        <title>Genomic Encyclopedia of Type Strains, Phase IV (KMG-IV): sequencing the most valuable type-strain genomes for metagenomic binning, comparative biology and taxonomic classification.</title>
        <authorList>
            <person name="Goeker M."/>
        </authorList>
    </citation>
    <scope>NUCLEOTIDE SEQUENCE [LARGE SCALE GENOMIC DNA]</scope>
    <source>
        <strain evidence="1 2">DSM 6462</strain>
    </source>
</reference>
<comment type="caution">
    <text evidence="1">The sequence shown here is derived from an EMBL/GenBank/DDBJ whole genome shotgun (WGS) entry which is preliminary data.</text>
</comment>
<sequence>MKLTVTAVAHATGVPPALLMQWVSRGVVSYGEGDEPPAGQGIAAVFGRRRLTQVAITGALTRAGAMPGRAARLAFAFSDRENGVDEDGAFLRRTASELFSSRESFLVAAPTDPPVVVGVPPGTAHSRIVAAACNWTNPPGTLVLHLDPIVLAAFSRAASLH</sequence>
<accession>A0A2V3TYK5</accession>
<keyword evidence="2" id="KW-1185">Reference proteome</keyword>
<evidence type="ECO:0000313" key="1">
    <source>
        <dbReference type="EMBL" id="PXW54648.1"/>
    </source>
</evidence>
<dbReference type="RefSeq" id="WP_110377107.1">
    <property type="nucleotide sequence ID" value="NZ_JAHBRY010000001.1"/>
</dbReference>
<proteinExistence type="predicted"/>